<sequence length="598" mass="67908">MEKNLYHFSSIDEENIVEAPIAQACQLIASILQSKSTDILNSLGVRQNEVSTSGPNGPPPLIGNPSTTSKEQVCQVYKMSNMAIDHHDQLHGPVLHQLVGHGVLKTSDVQTLPQPHNQSKAIRSGPPLKVSTNFDKPNNSKRNHKPSTKNTEQAIQPNQQCPIITNANPQMAKAKSCTSQPPPPPPTVTHSYATRLRARQEAKLEPIEFSPPKITTKQGQPAVSFKRDDYMIKFADRCKFTVVGKFLNTMPRMEVIRRSFVAQAELKGGVKIAHFNARTVYIDLDNEYDHATVWGKQYMYIQGQMMKLKACTPAFKPNEDSPIVPISILGLSLIPKTRRSVAKVKMQIDLIKGRPHLVWLEYDEEQDENGDGEWLEVQYDSILEYCKYCRHQGHSVLKCEAKKKAEELQKRKEEENVAVVSNMKTNKGNTKEDAGTTKQQNGRTQADNQKPGTSEPKRNQQETEPQNQADHQNVDTESSKEKWQTQKKKYFTKQQETELGIHNKVWLPKDTWNYVGKDLISKSYPFHSWTKTRNVSDQTTKTNVWLIHSKFRCFIKHFKFLMKLLLGIPCKRPTNLPLALKAKNGESRSFLISSESFN</sequence>
<gene>
    <name evidence="3" type="ORF">A4A49_17904</name>
</gene>
<evidence type="ECO:0000313" key="4">
    <source>
        <dbReference type="Proteomes" id="UP000187609"/>
    </source>
</evidence>
<feature type="compositionally biased region" description="Polar residues" evidence="1">
    <location>
        <begin position="436"/>
        <end position="452"/>
    </location>
</feature>
<feature type="region of interest" description="Disordered" evidence="1">
    <location>
        <begin position="407"/>
        <end position="488"/>
    </location>
</feature>
<accession>A0A314KX58</accession>
<protein>
    <recommendedName>
        <fullName evidence="2">DUF4283 domain-containing protein</fullName>
    </recommendedName>
</protein>
<evidence type="ECO:0000313" key="3">
    <source>
        <dbReference type="EMBL" id="OIT34028.1"/>
    </source>
</evidence>
<dbReference type="Pfam" id="PF14111">
    <property type="entry name" value="DUF4283"/>
    <property type="match status" value="1"/>
</dbReference>
<dbReference type="PANTHER" id="PTHR31286:SF177">
    <property type="entry name" value="ENDONUCLEASE_EXONUCLEASE_PHOSPHATASE"/>
    <property type="match status" value="1"/>
</dbReference>
<feature type="compositionally biased region" description="Polar residues" evidence="1">
    <location>
        <begin position="148"/>
        <end position="159"/>
    </location>
</feature>
<evidence type="ECO:0000256" key="1">
    <source>
        <dbReference type="SAM" id="MobiDB-lite"/>
    </source>
</evidence>
<dbReference type="Proteomes" id="UP000187609">
    <property type="component" value="Unassembled WGS sequence"/>
</dbReference>
<dbReference type="Gramene" id="OIT34028">
    <property type="protein sequence ID" value="OIT34028"/>
    <property type="gene ID" value="A4A49_17904"/>
</dbReference>
<feature type="compositionally biased region" description="Polar residues" evidence="1">
    <location>
        <begin position="109"/>
        <end position="121"/>
    </location>
</feature>
<dbReference type="STRING" id="49451.A0A314KX58"/>
<feature type="compositionally biased region" description="Basic and acidic residues" evidence="1">
    <location>
        <begin position="472"/>
        <end position="484"/>
    </location>
</feature>
<dbReference type="InterPro" id="IPR040256">
    <property type="entry name" value="At4g02000-like"/>
</dbReference>
<feature type="compositionally biased region" description="Polar residues" evidence="1">
    <location>
        <begin position="462"/>
        <end position="471"/>
    </location>
</feature>
<name>A0A314KX58_NICAT</name>
<proteinExistence type="predicted"/>
<feature type="region of interest" description="Disordered" evidence="1">
    <location>
        <begin position="109"/>
        <end position="159"/>
    </location>
</feature>
<feature type="domain" description="DUF4283" evidence="2">
    <location>
        <begin position="236"/>
        <end position="319"/>
    </location>
</feature>
<feature type="region of interest" description="Disordered" evidence="1">
    <location>
        <begin position="48"/>
        <end position="67"/>
    </location>
</feature>
<dbReference type="InterPro" id="IPR025558">
    <property type="entry name" value="DUF4283"/>
</dbReference>
<dbReference type="EMBL" id="MJEQ01000782">
    <property type="protein sequence ID" value="OIT34028.1"/>
    <property type="molecule type" value="Genomic_DNA"/>
</dbReference>
<reference evidence="3" key="1">
    <citation type="submission" date="2016-11" db="EMBL/GenBank/DDBJ databases">
        <title>The genome of Nicotiana attenuata.</title>
        <authorList>
            <person name="Xu S."/>
            <person name="Brockmoeller T."/>
            <person name="Gaquerel E."/>
            <person name="Navarro A."/>
            <person name="Kuhl H."/>
            <person name="Gase K."/>
            <person name="Ling Z."/>
            <person name="Zhou W."/>
            <person name="Kreitzer C."/>
            <person name="Stanke M."/>
            <person name="Tang H."/>
            <person name="Lyons E."/>
            <person name="Pandey P."/>
            <person name="Pandey S.P."/>
            <person name="Timmermann B."/>
            <person name="Baldwin I.T."/>
        </authorList>
    </citation>
    <scope>NUCLEOTIDE SEQUENCE [LARGE SCALE GENOMIC DNA]</scope>
    <source>
        <strain evidence="3">UT</strain>
    </source>
</reference>
<comment type="caution">
    <text evidence="3">The sequence shown here is derived from an EMBL/GenBank/DDBJ whole genome shotgun (WGS) entry which is preliminary data.</text>
</comment>
<dbReference type="PANTHER" id="PTHR31286">
    <property type="entry name" value="GLYCINE-RICH CELL WALL STRUCTURAL PROTEIN 1.8-LIKE"/>
    <property type="match status" value="1"/>
</dbReference>
<organism evidence="3 4">
    <name type="scientific">Nicotiana attenuata</name>
    <name type="common">Coyote tobacco</name>
    <dbReference type="NCBI Taxonomy" id="49451"/>
    <lineage>
        <taxon>Eukaryota</taxon>
        <taxon>Viridiplantae</taxon>
        <taxon>Streptophyta</taxon>
        <taxon>Embryophyta</taxon>
        <taxon>Tracheophyta</taxon>
        <taxon>Spermatophyta</taxon>
        <taxon>Magnoliopsida</taxon>
        <taxon>eudicotyledons</taxon>
        <taxon>Gunneridae</taxon>
        <taxon>Pentapetalae</taxon>
        <taxon>asterids</taxon>
        <taxon>lamiids</taxon>
        <taxon>Solanales</taxon>
        <taxon>Solanaceae</taxon>
        <taxon>Nicotianoideae</taxon>
        <taxon>Nicotianeae</taxon>
        <taxon>Nicotiana</taxon>
    </lineage>
</organism>
<dbReference type="AlphaFoldDB" id="A0A314KX58"/>
<keyword evidence="4" id="KW-1185">Reference proteome</keyword>
<evidence type="ECO:0000259" key="2">
    <source>
        <dbReference type="Pfam" id="PF14111"/>
    </source>
</evidence>